<evidence type="ECO:0000256" key="1">
    <source>
        <dbReference type="SAM" id="Phobius"/>
    </source>
</evidence>
<name>A0AAE9A0V6_CAEBR</name>
<keyword evidence="2" id="KW-0732">Signal</keyword>
<keyword evidence="1" id="KW-1133">Transmembrane helix</keyword>
<reference evidence="4 5" key="1">
    <citation type="submission" date="2022-02" db="EMBL/GenBank/DDBJ databases">
        <title>Chromosome-level reference genomes for two strains of Caenorhabditis briggsae: an improved platform for comparative genomics.</title>
        <authorList>
            <person name="Stevens L."/>
            <person name="Andersen E.C."/>
        </authorList>
    </citation>
    <scope>NUCLEOTIDE SEQUENCE [LARGE SCALE GENOMIC DNA]</scope>
    <source>
        <strain evidence="4">QX1410_ONT</strain>
        <tissue evidence="4">Whole-organism</tissue>
    </source>
</reference>
<keyword evidence="1" id="KW-0812">Transmembrane</keyword>
<feature type="chain" id="PRO_5041950870" description="CX domain-containing protein" evidence="2">
    <location>
        <begin position="17"/>
        <end position="259"/>
    </location>
</feature>
<evidence type="ECO:0000259" key="3">
    <source>
        <dbReference type="Pfam" id="PF01705"/>
    </source>
</evidence>
<dbReference type="AlphaFoldDB" id="A0AAE9A0V6"/>
<feature type="transmembrane region" description="Helical" evidence="1">
    <location>
        <begin position="195"/>
        <end position="215"/>
    </location>
</feature>
<dbReference type="InterPro" id="IPR002619">
    <property type="entry name" value="CX"/>
</dbReference>
<protein>
    <recommendedName>
        <fullName evidence="3">CX domain-containing protein</fullName>
    </recommendedName>
</protein>
<gene>
    <name evidence="4" type="ORF">L3Y34_008237</name>
</gene>
<organism evidence="4 5">
    <name type="scientific">Caenorhabditis briggsae</name>
    <dbReference type="NCBI Taxonomy" id="6238"/>
    <lineage>
        <taxon>Eukaryota</taxon>
        <taxon>Metazoa</taxon>
        <taxon>Ecdysozoa</taxon>
        <taxon>Nematoda</taxon>
        <taxon>Chromadorea</taxon>
        <taxon>Rhabditida</taxon>
        <taxon>Rhabditina</taxon>
        <taxon>Rhabditomorpha</taxon>
        <taxon>Rhabditoidea</taxon>
        <taxon>Rhabditidae</taxon>
        <taxon>Peloderinae</taxon>
        <taxon>Caenorhabditis</taxon>
    </lineage>
</organism>
<keyword evidence="1" id="KW-0472">Membrane</keyword>
<evidence type="ECO:0000313" key="5">
    <source>
        <dbReference type="Proteomes" id="UP000827892"/>
    </source>
</evidence>
<evidence type="ECO:0000313" key="4">
    <source>
        <dbReference type="EMBL" id="ULT89684.1"/>
    </source>
</evidence>
<dbReference type="PANTHER" id="PTHR47520:SF2">
    <property type="entry name" value="CX DOMAIN-CONTAINING PROTEIN"/>
    <property type="match status" value="1"/>
</dbReference>
<sequence length="259" mass="26806">MKLFIFLTLICSDVIARGGGGRGGGGGGRGGGGARAGVGRGGGLGRGAGIGGSGVTGRSVFAGTSRSGLGGWKTGSSSPASSYGSSSFRSAVFASSYSQSYFTHSSLTNALIISSLARPITYDNRQYYWSSSHAKEKLPPDQYPALCEYQIGPDDGQLQNVTYANGTSARSLFFGCPGPMVDCCGMYCCHNTGEYVAMGVLCVILVAFVCAGLCGSCSEEKQRSRQYVTTSRTPGTSNAHGIPMVKVSQASTSYNFRKS</sequence>
<dbReference type="EMBL" id="CP090895">
    <property type="protein sequence ID" value="ULT89684.1"/>
    <property type="molecule type" value="Genomic_DNA"/>
</dbReference>
<accession>A0AAE9A0V6</accession>
<feature type="signal peptide" evidence="2">
    <location>
        <begin position="1"/>
        <end position="16"/>
    </location>
</feature>
<dbReference type="PANTHER" id="PTHR47520">
    <property type="entry name" value="CX DOMAIN-CONTAINING PROTEIN-RELATED"/>
    <property type="match status" value="1"/>
</dbReference>
<proteinExistence type="predicted"/>
<feature type="domain" description="CX" evidence="3">
    <location>
        <begin position="127"/>
        <end position="190"/>
    </location>
</feature>
<evidence type="ECO:0000256" key="2">
    <source>
        <dbReference type="SAM" id="SignalP"/>
    </source>
</evidence>
<dbReference type="Pfam" id="PF01705">
    <property type="entry name" value="CX"/>
    <property type="match status" value="1"/>
</dbReference>
<dbReference type="Proteomes" id="UP000827892">
    <property type="component" value="Chromosome V"/>
</dbReference>